<dbReference type="Proteomes" id="UP000050794">
    <property type="component" value="Unassembled WGS sequence"/>
</dbReference>
<evidence type="ECO:0000313" key="3">
    <source>
        <dbReference type="Proteomes" id="UP000050794"/>
    </source>
</evidence>
<proteinExistence type="predicted"/>
<gene>
    <name evidence="2" type="ORF">TCNE_LOCUS13387</name>
</gene>
<sequence length="176" mass="20243">MCLRRSTPLTQQREFSYRNSYFRRHEYFHLLRVRIQQFHRVSYAQTRRAPRVREVVLLNDKAPRGIWKLARIALIRTETGNMIRTARIQTSTGRLFDRTIAQLYPLDVSDDEAEARKHPHSSDSSGTAGERVLAHDAVCNTSHAVVASAVIVPSIRLMGRDAISFFLLLIVVILMK</sequence>
<reference evidence="2 3" key="2">
    <citation type="submission" date="2018-11" db="EMBL/GenBank/DDBJ databases">
        <authorList>
            <consortium name="Pathogen Informatics"/>
        </authorList>
    </citation>
    <scope>NUCLEOTIDE SEQUENCE [LARGE SCALE GENOMIC DNA]</scope>
</reference>
<evidence type="ECO:0000313" key="4">
    <source>
        <dbReference type="WBParaSite" id="TCNE_0001338701-mRNA-1"/>
    </source>
</evidence>
<dbReference type="InterPro" id="IPR040676">
    <property type="entry name" value="DUF5641"/>
</dbReference>
<feature type="domain" description="DUF5641" evidence="1">
    <location>
        <begin position="39"/>
        <end position="106"/>
    </location>
</feature>
<protein>
    <submittedName>
        <fullName evidence="4">DUF5641 domain-containing protein</fullName>
    </submittedName>
</protein>
<evidence type="ECO:0000313" key="2">
    <source>
        <dbReference type="EMBL" id="VDM44708.1"/>
    </source>
</evidence>
<dbReference type="EMBL" id="UYWY01021697">
    <property type="protein sequence ID" value="VDM44708.1"/>
    <property type="molecule type" value="Genomic_DNA"/>
</dbReference>
<reference evidence="4" key="1">
    <citation type="submission" date="2016-06" db="UniProtKB">
        <authorList>
            <consortium name="WormBaseParasite"/>
        </authorList>
    </citation>
    <scope>IDENTIFICATION</scope>
</reference>
<dbReference type="AlphaFoldDB" id="A0A183UY17"/>
<name>A0A183UY17_TOXCA</name>
<dbReference type="WBParaSite" id="TCNE_0001338701-mRNA-1">
    <property type="protein sequence ID" value="TCNE_0001338701-mRNA-1"/>
    <property type="gene ID" value="TCNE_0001338701"/>
</dbReference>
<keyword evidence="3" id="KW-1185">Reference proteome</keyword>
<evidence type="ECO:0000259" key="1">
    <source>
        <dbReference type="Pfam" id="PF18701"/>
    </source>
</evidence>
<dbReference type="Pfam" id="PF18701">
    <property type="entry name" value="DUF5641"/>
    <property type="match status" value="1"/>
</dbReference>
<organism evidence="3 4">
    <name type="scientific">Toxocara canis</name>
    <name type="common">Canine roundworm</name>
    <dbReference type="NCBI Taxonomy" id="6265"/>
    <lineage>
        <taxon>Eukaryota</taxon>
        <taxon>Metazoa</taxon>
        <taxon>Ecdysozoa</taxon>
        <taxon>Nematoda</taxon>
        <taxon>Chromadorea</taxon>
        <taxon>Rhabditida</taxon>
        <taxon>Spirurina</taxon>
        <taxon>Ascaridomorpha</taxon>
        <taxon>Ascaridoidea</taxon>
        <taxon>Toxocaridae</taxon>
        <taxon>Toxocara</taxon>
    </lineage>
</organism>
<accession>A0A183UY17</accession>